<reference evidence="2" key="1">
    <citation type="submission" date="2015-10" db="EMBL/GenBank/DDBJ databases">
        <authorList>
            <person name="Lehtovirta-Morley L.E."/>
            <person name="Vieille C."/>
        </authorList>
    </citation>
    <scope>NUCLEOTIDE SEQUENCE [LARGE SCALE GENOMIC DNA]</scope>
</reference>
<evidence type="ECO:0000313" key="1">
    <source>
        <dbReference type="EMBL" id="CUR52647.1"/>
    </source>
</evidence>
<sequence>MEQSKGKSRRKSYSIPEDLIEYFERESRTRDTTSSTLVSQSMRKTAIFDMPLLQIGTVTFPVPCFQAMMERMKPEDLEEVAREQATRNFGVLLSLLGGRLDFFSILDKYYETFGKYSGWYAFKHDISTKNHRLLFQHTKGIKWSRYLAEYNRVILDRLCDRVDCHVDNNVVIFDLIPKTPAVVYNKF</sequence>
<evidence type="ECO:0000313" key="2">
    <source>
        <dbReference type="Proteomes" id="UP000196239"/>
    </source>
</evidence>
<dbReference type="Proteomes" id="UP000196239">
    <property type="component" value="Chromosome 1"/>
</dbReference>
<name>A0A128A5N7_9ARCH</name>
<dbReference type="KEGG" id="ndv:NDEV_1885"/>
<keyword evidence="2" id="KW-1185">Reference proteome</keyword>
<organism evidence="1 2">
    <name type="scientific">Nitrosotalea devaniterrae</name>
    <dbReference type="NCBI Taxonomy" id="1078905"/>
    <lineage>
        <taxon>Archaea</taxon>
        <taxon>Nitrososphaerota</taxon>
        <taxon>Nitrososphaeria</taxon>
        <taxon>Nitrosotaleales</taxon>
        <taxon>Nitrosotaleaceae</taxon>
        <taxon>Nitrosotalea</taxon>
    </lineage>
</organism>
<dbReference type="AlphaFoldDB" id="A0A128A5N7"/>
<protein>
    <submittedName>
        <fullName evidence="1">Uncharacterized protein</fullName>
    </submittedName>
</protein>
<proteinExistence type="predicted"/>
<gene>
    <name evidence="1" type="ORF">NDEV_1885</name>
</gene>
<accession>A0A128A5N7</accession>
<dbReference type="EMBL" id="LN890280">
    <property type="protein sequence ID" value="CUR52647.1"/>
    <property type="molecule type" value="Genomic_DNA"/>
</dbReference>